<dbReference type="InterPro" id="IPR006101">
    <property type="entry name" value="Glyco_hydro_2"/>
</dbReference>
<dbReference type="SUPFAM" id="SSF49785">
    <property type="entry name" value="Galactose-binding domain-like"/>
    <property type="match status" value="1"/>
</dbReference>
<dbReference type="SUPFAM" id="SSF51445">
    <property type="entry name" value="(Trans)glycosidases"/>
    <property type="match status" value="1"/>
</dbReference>
<dbReference type="Pfam" id="PF02929">
    <property type="entry name" value="Bgal_small_N"/>
    <property type="match status" value="1"/>
</dbReference>
<evidence type="ECO:0000256" key="7">
    <source>
        <dbReference type="ARBA" id="ARBA00022837"/>
    </source>
</evidence>
<organism evidence="12 13">
    <name type="scientific">Paralabilibaculum antarcticum</name>
    <dbReference type="NCBI Taxonomy" id="2912572"/>
    <lineage>
        <taxon>Bacteria</taxon>
        <taxon>Pseudomonadati</taxon>
        <taxon>Bacteroidota</taxon>
        <taxon>Bacteroidia</taxon>
        <taxon>Marinilabiliales</taxon>
        <taxon>Marinifilaceae</taxon>
        <taxon>Paralabilibaculum</taxon>
    </lineage>
</organism>
<dbReference type="Gene3D" id="2.60.120.260">
    <property type="entry name" value="Galactose-binding domain-like"/>
    <property type="match status" value="1"/>
</dbReference>
<dbReference type="PRINTS" id="PR00132">
    <property type="entry name" value="GLHYDRLASE2"/>
</dbReference>
<comment type="subunit">
    <text evidence="4">Monomer.</text>
</comment>
<dbReference type="InterPro" id="IPR006102">
    <property type="entry name" value="Ig-like_GH2"/>
</dbReference>
<accession>A0ABT5VN85</accession>
<dbReference type="Gene3D" id="2.60.40.10">
    <property type="entry name" value="Immunoglobulins"/>
    <property type="match status" value="2"/>
</dbReference>
<dbReference type="InterPro" id="IPR006103">
    <property type="entry name" value="Glyco_hydro_2_cat"/>
</dbReference>
<dbReference type="Gene3D" id="3.20.20.80">
    <property type="entry name" value="Glycosidases"/>
    <property type="match status" value="1"/>
</dbReference>
<sequence>MNVRKKTSQGAFLLFMMICFWGKISIAIDNKIENPLVISENKLKSHATLYSFSNVNDAEKGDRDKSEYIQMLNGLWKFHYAENDQKTQGEFYKKQYNATEWDDIEVPSCWEMKGYSTPIYTNVIYPFPVNPPHIERENPVGSYIKDFIIPEGWTKRDVILHFGGVSSAFYLWVNGEYVGYSQGSRLPAEFDITSFLKKGKNKLAMKVYRWCDGSYLEDQDHWRMSGIHREVFLMARPKVRIEDFAVRTRLDQNYQHAQFQVRPEISNLHQEDLKNWIVEAQLLNAKGNNVLSQPMQLSAKRIIHEWYPQRDNIYFGMMEQEVHNPVKWTAETPYLYTMVLSLKDSEGKVIEAVSSKVGFREVENKNGMLLVNGKPVKLKGVNRHDHNQKNGKTVSRANMKKDVELLKQFNFNAVRTSHYPNDPYFYELCDQYGIYIMDEANIESHGLGGYLSNQQEWNTSFMDRVIRMVERDKNHPSIIYWSLGNESGCGPNHAAAAGWVKDFDPTRLVHYEGAQGNHEHPAYVKPGSNKKVAYMANPTDPAYVDVISRMYPIPQELEGLANSPYIKRPIMMCEYAHAMGNSLGDLKSYWDLIYQYPNLIGGFIWDWMDQGIQQTDENGRQYWAYGGDFGDKPNDGNFCINGIVAPDQTPKPALWECKKVFQPVQTNVFDLADYEFTIFNRHHFTNLSQYNLHWKIMADGKTIQDGKLSAPECLPGNSVNIKLPVQKVNNEVGKEYVLEINYLLKEPKLWADKGYEVAWNQFVLPDSIAAKTWKNKGQISIQEVKNICKIAGDGFQLQFNKSEGSLFSCKINGEEILTQELRPNFWRVSTDNDKGANWMAKDVLKWKNAAKNMQLLNWRVEQNKETILLVGKYHISVDSSLLELKYEIASKGILKVDMQIQKMYNSTWIPRFGMQCGISKDYSNLSFYGKGPHESYWDRKTGARLGFYSVKSSEIAYDYVRPQENGNRSDVRWLEMTTKKQTLRIQGSPSFDFSVWPYSMENLEKATHINELNKTDAYILNIDFKQFGLGGDDSWSSIAIAHPEYRLSENTYKLRYEIQFID</sequence>
<dbReference type="PANTHER" id="PTHR46323:SF2">
    <property type="entry name" value="BETA-GALACTOSIDASE"/>
    <property type="match status" value="1"/>
</dbReference>
<comment type="similarity">
    <text evidence="3 10">Belongs to the glycosyl hydrolase 2 family.</text>
</comment>
<dbReference type="Pfam" id="PF00703">
    <property type="entry name" value="Glyco_hydro_2"/>
    <property type="match status" value="1"/>
</dbReference>
<dbReference type="InterPro" id="IPR014718">
    <property type="entry name" value="GH-type_carb-bd"/>
</dbReference>
<reference evidence="12 13" key="1">
    <citation type="submission" date="2022-01" db="EMBL/GenBank/DDBJ databases">
        <title>Labilibaculum sp. nov, a marine bacterium isolated from Antarctica.</title>
        <authorList>
            <person name="Dai W."/>
        </authorList>
    </citation>
    <scope>NUCLEOTIDE SEQUENCE [LARGE SCALE GENOMIC DNA]</scope>
    <source>
        <strain evidence="12 13">DW002</strain>
    </source>
</reference>
<dbReference type="EC" id="3.2.1.23" evidence="5 10"/>
<evidence type="ECO:0000256" key="8">
    <source>
        <dbReference type="ARBA" id="ARBA00023295"/>
    </source>
</evidence>
<keyword evidence="13" id="KW-1185">Reference proteome</keyword>
<dbReference type="SUPFAM" id="SSF74650">
    <property type="entry name" value="Galactose mutarotase-like"/>
    <property type="match status" value="1"/>
</dbReference>
<dbReference type="SMART" id="SM01038">
    <property type="entry name" value="Bgal_small_N"/>
    <property type="match status" value="1"/>
</dbReference>
<evidence type="ECO:0000256" key="5">
    <source>
        <dbReference type="ARBA" id="ARBA00012756"/>
    </source>
</evidence>
<evidence type="ECO:0000259" key="11">
    <source>
        <dbReference type="SMART" id="SM01038"/>
    </source>
</evidence>
<evidence type="ECO:0000256" key="1">
    <source>
        <dbReference type="ARBA" id="ARBA00001412"/>
    </source>
</evidence>
<keyword evidence="6 10" id="KW-0378">Hydrolase</keyword>
<dbReference type="Gene3D" id="2.70.98.10">
    <property type="match status" value="1"/>
</dbReference>
<evidence type="ECO:0000256" key="6">
    <source>
        <dbReference type="ARBA" id="ARBA00022801"/>
    </source>
</evidence>
<dbReference type="PROSITE" id="PS00719">
    <property type="entry name" value="GLYCOSYL_HYDROL_F2_1"/>
    <property type="match status" value="1"/>
</dbReference>
<comment type="caution">
    <text evidence="12">The sequence shown here is derived from an EMBL/GenBank/DDBJ whole genome shotgun (WGS) entry which is preliminary data.</text>
</comment>
<comment type="catalytic activity">
    <reaction evidence="1 10">
        <text>Hydrolysis of terminal non-reducing beta-D-galactose residues in beta-D-galactosides.</text>
        <dbReference type="EC" id="3.2.1.23"/>
    </reaction>
</comment>
<dbReference type="SUPFAM" id="SSF49303">
    <property type="entry name" value="beta-Galactosidase/glucuronidase domain"/>
    <property type="match status" value="2"/>
</dbReference>
<dbReference type="Pfam" id="PF02837">
    <property type="entry name" value="Glyco_hydro_2_N"/>
    <property type="match status" value="1"/>
</dbReference>
<evidence type="ECO:0000256" key="4">
    <source>
        <dbReference type="ARBA" id="ARBA00011245"/>
    </source>
</evidence>
<keyword evidence="7" id="KW-0106">Calcium</keyword>
<dbReference type="Pfam" id="PF02836">
    <property type="entry name" value="Glyco_hydro_2_C"/>
    <property type="match status" value="1"/>
</dbReference>
<dbReference type="InterPro" id="IPR006104">
    <property type="entry name" value="Glyco_hydro_2_N"/>
</dbReference>
<dbReference type="InterPro" id="IPR032312">
    <property type="entry name" value="LacZ_4"/>
</dbReference>
<dbReference type="InterPro" id="IPR011013">
    <property type="entry name" value="Gal_mutarotase_sf_dom"/>
</dbReference>
<dbReference type="InterPro" id="IPR036156">
    <property type="entry name" value="Beta-gal/glucu_dom_sf"/>
</dbReference>
<dbReference type="EMBL" id="JAKJSC010000001">
    <property type="protein sequence ID" value="MDE5416716.1"/>
    <property type="molecule type" value="Genomic_DNA"/>
</dbReference>
<dbReference type="Pfam" id="PF16353">
    <property type="entry name" value="LacZ_4"/>
    <property type="match status" value="1"/>
</dbReference>
<evidence type="ECO:0000256" key="9">
    <source>
        <dbReference type="ARBA" id="ARBA00032230"/>
    </source>
</evidence>
<dbReference type="InterPro" id="IPR017853">
    <property type="entry name" value="GH"/>
</dbReference>
<dbReference type="PANTHER" id="PTHR46323">
    <property type="entry name" value="BETA-GALACTOSIDASE"/>
    <property type="match status" value="1"/>
</dbReference>
<evidence type="ECO:0000313" key="12">
    <source>
        <dbReference type="EMBL" id="MDE5416716.1"/>
    </source>
</evidence>
<dbReference type="InterPro" id="IPR008979">
    <property type="entry name" value="Galactose-bd-like_sf"/>
</dbReference>
<name>A0ABT5VN85_9BACT</name>
<evidence type="ECO:0000256" key="10">
    <source>
        <dbReference type="RuleBase" id="RU361154"/>
    </source>
</evidence>
<comment type="cofactor">
    <cofactor evidence="2">
        <name>Ca(2+)</name>
        <dbReference type="ChEBI" id="CHEBI:29108"/>
    </cofactor>
</comment>
<evidence type="ECO:0000256" key="2">
    <source>
        <dbReference type="ARBA" id="ARBA00001913"/>
    </source>
</evidence>
<feature type="domain" description="Beta galactosidase small chain/" evidence="11">
    <location>
        <begin position="789"/>
        <end position="1059"/>
    </location>
</feature>
<evidence type="ECO:0000256" key="3">
    <source>
        <dbReference type="ARBA" id="ARBA00007401"/>
    </source>
</evidence>
<dbReference type="InterPro" id="IPR023230">
    <property type="entry name" value="Glyco_hydro_2_CS"/>
</dbReference>
<dbReference type="RefSeq" id="WP_275108055.1">
    <property type="nucleotide sequence ID" value="NZ_JAKJSC010000001.1"/>
</dbReference>
<evidence type="ECO:0000313" key="13">
    <source>
        <dbReference type="Proteomes" id="UP001528920"/>
    </source>
</evidence>
<keyword evidence="8 10" id="KW-0326">Glycosidase</keyword>
<dbReference type="InterPro" id="IPR004199">
    <property type="entry name" value="B-gal_small/dom_5"/>
</dbReference>
<protein>
    <recommendedName>
        <fullName evidence="5 10">Beta-galactosidase</fullName>
        <ecNumber evidence="5 10">3.2.1.23</ecNumber>
    </recommendedName>
    <alternativeName>
        <fullName evidence="9 10">Lactase</fullName>
    </alternativeName>
</protein>
<proteinExistence type="inferred from homology"/>
<dbReference type="InterPro" id="IPR050347">
    <property type="entry name" value="Bact_Beta-galactosidase"/>
</dbReference>
<gene>
    <name evidence="12" type="ORF">L3049_01765</name>
</gene>
<dbReference type="Proteomes" id="UP001528920">
    <property type="component" value="Unassembled WGS sequence"/>
</dbReference>
<dbReference type="InterPro" id="IPR013783">
    <property type="entry name" value="Ig-like_fold"/>
</dbReference>